<name>A0A7W9U2N7_9BURK</name>
<keyword evidence="1" id="KW-0812">Transmembrane</keyword>
<evidence type="ECO:0000313" key="3">
    <source>
        <dbReference type="Proteomes" id="UP000571554"/>
    </source>
</evidence>
<accession>A0A7W9U2N7</accession>
<sequence>MFGNVGGIVTPIVIGYLVAKTGSFDSALAFGGVNAAVTVFSYLVIVKEIKRVEVA</sequence>
<dbReference type="Proteomes" id="UP000571554">
    <property type="component" value="Unassembled WGS sequence"/>
</dbReference>
<gene>
    <name evidence="2" type="ORF">F4827_004675</name>
</gene>
<keyword evidence="1" id="KW-0472">Membrane</keyword>
<dbReference type="EMBL" id="JACHBW010000014">
    <property type="protein sequence ID" value="MBB6104810.1"/>
    <property type="molecule type" value="Genomic_DNA"/>
</dbReference>
<evidence type="ECO:0000256" key="1">
    <source>
        <dbReference type="SAM" id="Phobius"/>
    </source>
</evidence>
<evidence type="ECO:0000313" key="2">
    <source>
        <dbReference type="EMBL" id="MBB6104810.1"/>
    </source>
</evidence>
<comment type="caution">
    <text evidence="2">The sequence shown here is derived from an EMBL/GenBank/DDBJ whole genome shotgun (WGS) entry which is preliminary data.</text>
</comment>
<reference evidence="2 3" key="1">
    <citation type="submission" date="2020-08" db="EMBL/GenBank/DDBJ databases">
        <title>Above-ground endophytic microbial communities from plants in different locations in the United States.</title>
        <authorList>
            <person name="Frank C."/>
        </authorList>
    </citation>
    <scope>NUCLEOTIDE SEQUENCE [LARGE SCALE GENOMIC DNA]</scope>
    <source>
        <strain evidence="2 3">WP4_2_2</strain>
    </source>
</reference>
<protein>
    <submittedName>
        <fullName evidence="2">Nitrate/nitrite transporter NarK</fullName>
    </submittedName>
</protein>
<dbReference type="SUPFAM" id="SSF103473">
    <property type="entry name" value="MFS general substrate transporter"/>
    <property type="match status" value="1"/>
</dbReference>
<proteinExistence type="predicted"/>
<feature type="transmembrane region" description="Helical" evidence="1">
    <location>
        <begin position="27"/>
        <end position="46"/>
    </location>
</feature>
<dbReference type="AlphaFoldDB" id="A0A7W9U2N7"/>
<keyword evidence="3" id="KW-1185">Reference proteome</keyword>
<organism evidence="2 3">
    <name type="scientific">Paraburkholderia bannensis</name>
    <dbReference type="NCBI Taxonomy" id="765414"/>
    <lineage>
        <taxon>Bacteria</taxon>
        <taxon>Pseudomonadati</taxon>
        <taxon>Pseudomonadota</taxon>
        <taxon>Betaproteobacteria</taxon>
        <taxon>Burkholderiales</taxon>
        <taxon>Burkholderiaceae</taxon>
        <taxon>Paraburkholderia</taxon>
    </lineage>
</organism>
<keyword evidence="1" id="KW-1133">Transmembrane helix</keyword>
<dbReference type="InterPro" id="IPR036259">
    <property type="entry name" value="MFS_trans_sf"/>
</dbReference>